<name>A0A5B0KNP1_9PROT</name>
<dbReference type="RefSeq" id="WP_149651006.1">
    <property type="nucleotide sequence ID" value="NZ_VEWN01000013.1"/>
</dbReference>
<organism evidence="1 2">
    <name type="scientific">Azospirillum argentinense</name>
    <dbReference type="NCBI Taxonomy" id="2970906"/>
    <lineage>
        <taxon>Bacteria</taxon>
        <taxon>Pseudomonadati</taxon>
        <taxon>Pseudomonadota</taxon>
        <taxon>Alphaproteobacteria</taxon>
        <taxon>Rhodospirillales</taxon>
        <taxon>Azospirillaceae</taxon>
        <taxon>Azospirillum</taxon>
    </lineage>
</organism>
<sequence length="100" mass="11099">MLTNERAPPAASPALLLDTTWTDQDLLALCETILVETMMSAVDGRSCDRTRAEAWKWIDSDDEQPFGFRICGTALGADPDELRSMFRQQATRLGLIASHN</sequence>
<protein>
    <submittedName>
        <fullName evidence="1">Uncharacterized protein</fullName>
    </submittedName>
</protein>
<dbReference type="EMBL" id="VEWN01000013">
    <property type="protein sequence ID" value="KAA1053899.1"/>
    <property type="molecule type" value="Genomic_DNA"/>
</dbReference>
<comment type="caution">
    <text evidence="1">The sequence shown here is derived from an EMBL/GenBank/DDBJ whole genome shotgun (WGS) entry which is preliminary data.</text>
</comment>
<accession>A0A5B0KNP1</accession>
<evidence type="ECO:0000313" key="2">
    <source>
        <dbReference type="Proteomes" id="UP000325333"/>
    </source>
</evidence>
<dbReference type="Proteomes" id="UP000325333">
    <property type="component" value="Unassembled WGS sequence"/>
</dbReference>
<gene>
    <name evidence="1" type="ORF">FH063_002481</name>
</gene>
<reference evidence="1 2" key="1">
    <citation type="submission" date="2019-07" db="EMBL/GenBank/DDBJ databases">
        <title>Genome sequencing of the stress-tolerant strain Azospirillum brasilense Az19.</title>
        <authorList>
            <person name="Maroniche G.A."/>
            <person name="Garcia J.E."/>
            <person name="Pagnussat L."/>
            <person name="Amenta M."/>
            <person name="Creus C.M."/>
        </authorList>
    </citation>
    <scope>NUCLEOTIDE SEQUENCE [LARGE SCALE GENOMIC DNA]</scope>
    <source>
        <strain evidence="1 2">Az19</strain>
    </source>
</reference>
<dbReference type="AlphaFoldDB" id="A0A5B0KNP1"/>
<evidence type="ECO:0000313" key="1">
    <source>
        <dbReference type="EMBL" id="KAA1053899.1"/>
    </source>
</evidence>
<proteinExistence type="predicted"/>